<keyword evidence="1" id="KW-0472">Membrane</keyword>
<protein>
    <submittedName>
        <fullName evidence="2">Uncharacterized protein</fullName>
    </submittedName>
</protein>
<reference evidence="2 3" key="1">
    <citation type="journal article" date="2023" name="G3 (Bethesda)">
        <title>A chromosome-length genome assembly and annotation of blackberry (Rubus argutus, cv. 'Hillquist').</title>
        <authorList>
            <person name="Bruna T."/>
            <person name="Aryal R."/>
            <person name="Dudchenko O."/>
            <person name="Sargent D.J."/>
            <person name="Mead D."/>
            <person name="Buti M."/>
            <person name="Cavallini A."/>
            <person name="Hytonen T."/>
            <person name="Andres J."/>
            <person name="Pham M."/>
            <person name="Weisz D."/>
            <person name="Mascagni F."/>
            <person name="Usai G."/>
            <person name="Natali L."/>
            <person name="Bassil N."/>
            <person name="Fernandez G.E."/>
            <person name="Lomsadze A."/>
            <person name="Armour M."/>
            <person name="Olukolu B."/>
            <person name="Poorten T."/>
            <person name="Britton C."/>
            <person name="Davik J."/>
            <person name="Ashrafi H."/>
            <person name="Aiden E.L."/>
            <person name="Borodovsky M."/>
            <person name="Worthington M."/>
        </authorList>
    </citation>
    <scope>NUCLEOTIDE SEQUENCE [LARGE SCALE GENOMIC DNA]</scope>
    <source>
        <strain evidence="2">PI 553951</strain>
    </source>
</reference>
<name>A0AAW1XSR7_RUBAR</name>
<dbReference type="Proteomes" id="UP001457282">
    <property type="component" value="Unassembled WGS sequence"/>
</dbReference>
<proteinExistence type="predicted"/>
<keyword evidence="1" id="KW-1133">Transmembrane helix</keyword>
<evidence type="ECO:0000313" key="2">
    <source>
        <dbReference type="EMBL" id="KAK9939758.1"/>
    </source>
</evidence>
<evidence type="ECO:0000256" key="1">
    <source>
        <dbReference type="SAM" id="Phobius"/>
    </source>
</evidence>
<keyword evidence="3" id="KW-1185">Reference proteome</keyword>
<evidence type="ECO:0000313" key="3">
    <source>
        <dbReference type="Proteomes" id="UP001457282"/>
    </source>
</evidence>
<dbReference type="EMBL" id="JBEDUW010000003">
    <property type="protein sequence ID" value="KAK9939758.1"/>
    <property type="molecule type" value="Genomic_DNA"/>
</dbReference>
<comment type="caution">
    <text evidence="2">The sequence shown here is derived from an EMBL/GenBank/DDBJ whole genome shotgun (WGS) entry which is preliminary data.</text>
</comment>
<accession>A0AAW1XSR7</accession>
<dbReference type="AlphaFoldDB" id="A0AAW1XSR7"/>
<organism evidence="2 3">
    <name type="scientific">Rubus argutus</name>
    <name type="common">Southern blackberry</name>
    <dbReference type="NCBI Taxonomy" id="59490"/>
    <lineage>
        <taxon>Eukaryota</taxon>
        <taxon>Viridiplantae</taxon>
        <taxon>Streptophyta</taxon>
        <taxon>Embryophyta</taxon>
        <taxon>Tracheophyta</taxon>
        <taxon>Spermatophyta</taxon>
        <taxon>Magnoliopsida</taxon>
        <taxon>eudicotyledons</taxon>
        <taxon>Gunneridae</taxon>
        <taxon>Pentapetalae</taxon>
        <taxon>rosids</taxon>
        <taxon>fabids</taxon>
        <taxon>Rosales</taxon>
        <taxon>Rosaceae</taxon>
        <taxon>Rosoideae</taxon>
        <taxon>Rosoideae incertae sedis</taxon>
        <taxon>Rubus</taxon>
    </lineage>
</organism>
<gene>
    <name evidence="2" type="ORF">M0R45_016447</name>
</gene>
<keyword evidence="1" id="KW-0812">Transmembrane</keyword>
<feature type="transmembrane region" description="Helical" evidence="1">
    <location>
        <begin position="86"/>
        <end position="106"/>
    </location>
</feature>
<sequence length="145" mass="16193">MADYLFDKFQVAENLEKINGAISKDQMTEFIFKGLLVEQYGKLIRGIQNHSLNVISDELIKYEKEVIVKEEQTNAASGRWHRLDLAISRGHIIVIVTLVLGVLFVARANPSDDLFFPVHKGANCNCGGSGGARICTCISYLFIIF</sequence>